<keyword evidence="1" id="KW-1133">Transmembrane helix</keyword>
<keyword evidence="1" id="KW-0472">Membrane</keyword>
<evidence type="ECO:0000313" key="3">
    <source>
        <dbReference type="Proteomes" id="UP000811609"/>
    </source>
</evidence>
<organism evidence="2 3">
    <name type="scientific">Carya illinoinensis</name>
    <name type="common">Pecan</name>
    <dbReference type="NCBI Taxonomy" id="32201"/>
    <lineage>
        <taxon>Eukaryota</taxon>
        <taxon>Viridiplantae</taxon>
        <taxon>Streptophyta</taxon>
        <taxon>Embryophyta</taxon>
        <taxon>Tracheophyta</taxon>
        <taxon>Spermatophyta</taxon>
        <taxon>Magnoliopsida</taxon>
        <taxon>eudicotyledons</taxon>
        <taxon>Gunneridae</taxon>
        <taxon>Pentapetalae</taxon>
        <taxon>rosids</taxon>
        <taxon>fabids</taxon>
        <taxon>Fagales</taxon>
        <taxon>Juglandaceae</taxon>
        <taxon>Carya</taxon>
    </lineage>
</organism>
<protein>
    <submittedName>
        <fullName evidence="2">Uncharacterized protein</fullName>
    </submittedName>
</protein>
<gene>
    <name evidence="2" type="ORF">CIPAW_02G063300</name>
</gene>
<proteinExistence type="predicted"/>
<dbReference type="EMBL" id="CM031810">
    <property type="protein sequence ID" value="KAG6664027.1"/>
    <property type="molecule type" value="Genomic_DNA"/>
</dbReference>
<keyword evidence="1" id="KW-0812">Transmembrane</keyword>
<evidence type="ECO:0000313" key="2">
    <source>
        <dbReference type="EMBL" id="KAG6664027.1"/>
    </source>
</evidence>
<feature type="transmembrane region" description="Helical" evidence="1">
    <location>
        <begin position="78"/>
        <end position="97"/>
    </location>
</feature>
<accession>A0A8T1RAT4</accession>
<name>A0A8T1RAT4_CARIL</name>
<dbReference type="Proteomes" id="UP000811609">
    <property type="component" value="Chromosome 2"/>
</dbReference>
<reference evidence="2" key="1">
    <citation type="submission" date="2020-12" db="EMBL/GenBank/DDBJ databases">
        <title>WGS assembly of Carya illinoinensis cv. Pawnee.</title>
        <authorList>
            <person name="Platts A."/>
            <person name="Shu S."/>
            <person name="Wright S."/>
            <person name="Barry K."/>
            <person name="Edger P."/>
            <person name="Pires J.C."/>
            <person name="Schmutz J."/>
        </authorList>
    </citation>
    <scope>NUCLEOTIDE SEQUENCE</scope>
    <source>
        <tissue evidence="2">Leaf</tissue>
    </source>
</reference>
<sequence>MVCHGELGSRRMISLTGLMSTATTRTTLTLTSFSSTTTRATLTLTSFSSTTTRTTLTLTSSSSSTTTFMTTRYSSLHFPLSLGTKALPIILMSAAMALSSRPWLSFSMAMSATRWLFLMRHY</sequence>
<evidence type="ECO:0000256" key="1">
    <source>
        <dbReference type="SAM" id="Phobius"/>
    </source>
</evidence>
<dbReference type="AlphaFoldDB" id="A0A8T1RAT4"/>
<comment type="caution">
    <text evidence="2">The sequence shown here is derived from an EMBL/GenBank/DDBJ whole genome shotgun (WGS) entry which is preliminary data.</text>
</comment>
<keyword evidence="3" id="KW-1185">Reference proteome</keyword>